<dbReference type="PANTHER" id="PTHR23427">
    <property type="entry name" value="SURFEIT LOCUS PROTEIN"/>
    <property type="match status" value="1"/>
</dbReference>
<feature type="transmembrane region" description="Helical" evidence="5">
    <location>
        <begin position="6"/>
        <end position="26"/>
    </location>
</feature>
<keyword evidence="3 5" id="KW-1133">Transmembrane helix</keyword>
<evidence type="ECO:0000313" key="8">
    <source>
        <dbReference type="Proteomes" id="UP000674143"/>
    </source>
</evidence>
<comment type="caution">
    <text evidence="7">The sequence shown here is derived from an EMBL/GenBank/DDBJ whole genome shotgun (WGS) entry which is preliminary data.</text>
</comment>
<feature type="transmembrane region" description="Helical" evidence="5">
    <location>
        <begin position="243"/>
        <end position="270"/>
    </location>
</feature>
<sequence>MRPDYMGVMFLCTSVMSFNAGIWQIFRRSQKKQLMENHKNLEKSPLTDLPPENATVNECEFRRVRLDGSFDNEGSCLVGPRSIPSYKGAANEDESRGGFLVMTPFEIANTGAFVMVNRGWVPIDAGKHRTILKQYIGEGFAPGQVRGILRKEEFIGGSFFRGSSPDNEGPVAADLSWLAMRPWNMAMAYYRRRWGADHLKESAEKHGAHHYYVEMLEDFSGDDQRMVRGRAWPRRREVDEATYVHLTPVVHTMYIIFWFSVTAGSLYGMLRCWRRQQDIFALRKLANKQSMQLETRRQEEAQAYMKAVEEVERLKRISAAAAAAAQIDVDKSPAPAHTERAVSEGRGDSQSRK</sequence>
<keyword evidence="4 5" id="KW-0472">Membrane</keyword>
<keyword evidence="2 5" id="KW-0812">Transmembrane</keyword>
<reference evidence="7 8" key="1">
    <citation type="submission" date="2021-02" db="EMBL/GenBank/DDBJ databases">
        <title>Leishmania (Mundinia) orientalis Genome sequencing and assembly.</title>
        <authorList>
            <person name="Almutairi H."/>
            <person name="Gatherer D."/>
        </authorList>
    </citation>
    <scope>NUCLEOTIDE SEQUENCE [LARGE SCALE GENOMIC DNA]</scope>
    <source>
        <strain evidence="7">LSCM4</strain>
    </source>
</reference>
<dbReference type="CDD" id="cd06662">
    <property type="entry name" value="SURF1"/>
    <property type="match status" value="1"/>
</dbReference>
<evidence type="ECO:0000256" key="1">
    <source>
        <dbReference type="ARBA" id="ARBA00004370"/>
    </source>
</evidence>
<keyword evidence="8" id="KW-1185">Reference proteome</keyword>
<dbReference type="KEGG" id="loi:92363662"/>
<gene>
    <name evidence="7" type="ORF">LSCM4_07851</name>
</gene>
<keyword evidence="5" id="KW-0999">Mitochondrion inner membrane</keyword>
<dbReference type="RefSeq" id="XP_067064778.1">
    <property type="nucleotide sequence ID" value="XM_067209728.1"/>
</dbReference>
<dbReference type="Proteomes" id="UP000674143">
    <property type="component" value="Chromosome 13"/>
</dbReference>
<dbReference type="Pfam" id="PF02104">
    <property type="entry name" value="SURF1"/>
    <property type="match status" value="1"/>
</dbReference>
<organism evidence="7 8">
    <name type="scientific">Leishmania orientalis</name>
    <dbReference type="NCBI Taxonomy" id="2249476"/>
    <lineage>
        <taxon>Eukaryota</taxon>
        <taxon>Discoba</taxon>
        <taxon>Euglenozoa</taxon>
        <taxon>Kinetoplastea</taxon>
        <taxon>Metakinetoplastina</taxon>
        <taxon>Trypanosomatida</taxon>
        <taxon>Trypanosomatidae</taxon>
        <taxon>Leishmaniinae</taxon>
        <taxon>Leishmania</taxon>
    </lineage>
</organism>
<comment type="similarity">
    <text evidence="5">Belongs to the SURF1 family.</text>
</comment>
<evidence type="ECO:0000313" key="7">
    <source>
        <dbReference type="EMBL" id="KAG5484285.1"/>
    </source>
</evidence>
<accession>A0A836HWR5</accession>
<dbReference type="PANTHER" id="PTHR23427:SF2">
    <property type="entry name" value="SURFEIT LOCUS PROTEIN 1"/>
    <property type="match status" value="1"/>
</dbReference>
<protein>
    <recommendedName>
        <fullName evidence="5">SURF1-like protein</fullName>
    </recommendedName>
</protein>
<name>A0A836HWR5_9TRYP</name>
<comment type="function">
    <text evidence="5">Probably involved in the biogenesis of the COX complex.</text>
</comment>
<dbReference type="PROSITE" id="PS50895">
    <property type="entry name" value="SURF1"/>
    <property type="match status" value="1"/>
</dbReference>
<evidence type="ECO:0000256" key="5">
    <source>
        <dbReference type="RuleBase" id="RU363076"/>
    </source>
</evidence>
<dbReference type="InterPro" id="IPR002994">
    <property type="entry name" value="Surf1/Shy1"/>
</dbReference>
<feature type="region of interest" description="Disordered" evidence="6">
    <location>
        <begin position="325"/>
        <end position="353"/>
    </location>
</feature>
<feature type="compositionally biased region" description="Basic and acidic residues" evidence="6">
    <location>
        <begin position="337"/>
        <end position="353"/>
    </location>
</feature>
<evidence type="ECO:0000256" key="3">
    <source>
        <dbReference type="ARBA" id="ARBA00022989"/>
    </source>
</evidence>
<comment type="subcellular location">
    <subcellularLocation>
        <location evidence="1">Membrane</location>
    </subcellularLocation>
    <subcellularLocation>
        <location evidence="5">Mitochondrion inner membrane</location>
        <topology evidence="5">Multi-pass membrane protein</topology>
    </subcellularLocation>
</comment>
<dbReference type="AlphaFoldDB" id="A0A836HWR5"/>
<dbReference type="InterPro" id="IPR045214">
    <property type="entry name" value="Surf1/Surf4"/>
</dbReference>
<dbReference type="GeneID" id="92363662"/>
<evidence type="ECO:0000256" key="2">
    <source>
        <dbReference type="ARBA" id="ARBA00022692"/>
    </source>
</evidence>
<dbReference type="EMBL" id="JAFHLR010000013">
    <property type="protein sequence ID" value="KAG5484285.1"/>
    <property type="molecule type" value="Genomic_DNA"/>
</dbReference>
<proteinExistence type="inferred from homology"/>
<evidence type="ECO:0000256" key="6">
    <source>
        <dbReference type="SAM" id="MobiDB-lite"/>
    </source>
</evidence>
<dbReference type="GO" id="GO:0005743">
    <property type="term" value="C:mitochondrial inner membrane"/>
    <property type="evidence" value="ECO:0007669"/>
    <property type="project" value="UniProtKB-SubCell"/>
</dbReference>
<keyword evidence="5" id="KW-0496">Mitochondrion</keyword>
<evidence type="ECO:0000256" key="4">
    <source>
        <dbReference type="ARBA" id="ARBA00023136"/>
    </source>
</evidence>